<organism evidence="6 7">
    <name type="scientific">Glarea lozoyensis (strain ATCC 20868 / MF5171)</name>
    <dbReference type="NCBI Taxonomy" id="1116229"/>
    <lineage>
        <taxon>Eukaryota</taxon>
        <taxon>Fungi</taxon>
        <taxon>Dikarya</taxon>
        <taxon>Ascomycota</taxon>
        <taxon>Pezizomycotina</taxon>
        <taxon>Leotiomycetes</taxon>
        <taxon>Helotiales</taxon>
        <taxon>Helotiaceae</taxon>
        <taxon>Glarea</taxon>
    </lineage>
</organism>
<dbReference type="AlphaFoldDB" id="S3CV50"/>
<protein>
    <submittedName>
        <fullName evidence="6">S-adenosyl-L-methionine-dependent methyltransferase</fullName>
    </submittedName>
</protein>
<dbReference type="GO" id="GO:0032259">
    <property type="term" value="P:methylation"/>
    <property type="evidence" value="ECO:0007669"/>
    <property type="project" value="UniProtKB-KW"/>
</dbReference>
<dbReference type="Proteomes" id="UP000016922">
    <property type="component" value="Unassembled WGS sequence"/>
</dbReference>
<dbReference type="SUPFAM" id="SSF46785">
    <property type="entry name" value="Winged helix' DNA-binding domain"/>
    <property type="match status" value="1"/>
</dbReference>
<dbReference type="EMBL" id="KE145368">
    <property type="protein sequence ID" value="EPE28829.1"/>
    <property type="molecule type" value="Genomic_DNA"/>
</dbReference>
<dbReference type="eggNOG" id="KOG3178">
    <property type="taxonomic scope" value="Eukaryota"/>
</dbReference>
<reference evidence="6 7" key="1">
    <citation type="journal article" date="2013" name="BMC Genomics">
        <title>Genomics-driven discovery of the pneumocandin biosynthetic gene cluster in the fungus Glarea lozoyensis.</title>
        <authorList>
            <person name="Chen L."/>
            <person name="Yue Q."/>
            <person name="Zhang X."/>
            <person name="Xiang M."/>
            <person name="Wang C."/>
            <person name="Li S."/>
            <person name="Che Y."/>
            <person name="Ortiz-Lopez F.J."/>
            <person name="Bills G.F."/>
            <person name="Liu X."/>
            <person name="An Z."/>
        </authorList>
    </citation>
    <scope>NUCLEOTIDE SEQUENCE [LARGE SCALE GENOMIC DNA]</scope>
    <source>
        <strain evidence="7">ATCC 20868 / MF5171</strain>
    </source>
</reference>
<dbReference type="OrthoDB" id="1606438at2759"/>
<dbReference type="Pfam" id="PF00891">
    <property type="entry name" value="Methyltransf_2"/>
    <property type="match status" value="1"/>
</dbReference>
<dbReference type="Gene3D" id="1.10.10.10">
    <property type="entry name" value="Winged helix-like DNA-binding domain superfamily/Winged helix DNA-binding domain"/>
    <property type="match status" value="1"/>
</dbReference>
<feature type="domain" description="O-methyltransferase dimerisation" evidence="5">
    <location>
        <begin position="88"/>
        <end position="150"/>
    </location>
</feature>
<dbReference type="InterPro" id="IPR012967">
    <property type="entry name" value="COMT_dimerisation"/>
</dbReference>
<dbReference type="Pfam" id="PF08100">
    <property type="entry name" value="Dimerisation"/>
    <property type="match status" value="1"/>
</dbReference>
<dbReference type="RefSeq" id="XP_008084737.1">
    <property type="nucleotide sequence ID" value="XM_008086546.1"/>
</dbReference>
<dbReference type="PANTHER" id="PTHR43712:SF12">
    <property type="entry name" value="STERIGMATOCYSTIN 8-O-METHYLTRANSFERASE"/>
    <property type="match status" value="1"/>
</dbReference>
<keyword evidence="1 6" id="KW-0489">Methyltransferase</keyword>
<dbReference type="SUPFAM" id="SSF53335">
    <property type="entry name" value="S-adenosyl-L-methionine-dependent methyltransferases"/>
    <property type="match status" value="1"/>
</dbReference>
<evidence type="ECO:0000256" key="3">
    <source>
        <dbReference type="ARBA" id="ARBA00022691"/>
    </source>
</evidence>
<sequence>MSSTTENASILALAEGILSNTKSLIEQLNASNTALPTFSATSQALPTTPDFQALQIRLKAQLEDLQLLVSGPASFYRHFLVRGYEIATFQLALDFEFFTIVPSKGSISVEDLAEQAGLDVDRTGRLMRMLITQRFFTEPNPGFFSHNSFSIALQKDEEIRSMVHFSFDEILKACAESGAAIKADPYNSDGLHCPFYKRFGVPIFDYYEKNPQYAGRFAKAMAGWVKMANNSTDTANGYSWADLRGTVVDMGGGSGHVSVELAQAFPHLSFAVQDGDGTMLALGPKLLTPDLKDRISFTQASFFEPQKHLGAAAYLIRQCTHNWADADVVRIFKSMVPALEGSAPGTPFLINDMILPEPGTTIERIWERERRHVDMVMLVCYGSKERTVKEFDKLLKEADERFVIKNVHNEDHGALGMIEAYLNHGTNGTNGTH</sequence>
<evidence type="ECO:0000313" key="7">
    <source>
        <dbReference type="Proteomes" id="UP000016922"/>
    </source>
</evidence>
<dbReference type="GeneID" id="19468997"/>
<dbReference type="PROSITE" id="PS51683">
    <property type="entry name" value="SAM_OMT_II"/>
    <property type="match status" value="1"/>
</dbReference>
<feature type="domain" description="O-methyltransferase C-terminal" evidence="4">
    <location>
        <begin position="189"/>
        <end position="398"/>
    </location>
</feature>
<accession>S3CV50</accession>
<dbReference type="InterPro" id="IPR036388">
    <property type="entry name" value="WH-like_DNA-bd_sf"/>
</dbReference>
<evidence type="ECO:0000259" key="4">
    <source>
        <dbReference type="Pfam" id="PF00891"/>
    </source>
</evidence>
<proteinExistence type="predicted"/>
<keyword evidence="2 6" id="KW-0808">Transferase</keyword>
<dbReference type="GO" id="GO:0008171">
    <property type="term" value="F:O-methyltransferase activity"/>
    <property type="evidence" value="ECO:0007669"/>
    <property type="project" value="InterPro"/>
</dbReference>
<dbReference type="InterPro" id="IPR029063">
    <property type="entry name" value="SAM-dependent_MTases_sf"/>
</dbReference>
<dbReference type="HOGENOM" id="CLU_005533_1_3_1"/>
<dbReference type="InterPro" id="IPR036390">
    <property type="entry name" value="WH_DNA-bd_sf"/>
</dbReference>
<dbReference type="OMA" id="LRAFCCT"/>
<evidence type="ECO:0000256" key="1">
    <source>
        <dbReference type="ARBA" id="ARBA00022603"/>
    </source>
</evidence>
<evidence type="ECO:0000259" key="5">
    <source>
        <dbReference type="Pfam" id="PF08100"/>
    </source>
</evidence>
<dbReference type="KEGG" id="glz:GLAREA_09950"/>
<keyword evidence="3" id="KW-0949">S-adenosyl-L-methionine</keyword>
<keyword evidence="7" id="KW-1185">Reference proteome</keyword>
<dbReference type="Gene3D" id="3.40.50.150">
    <property type="entry name" value="Vaccinia Virus protein VP39"/>
    <property type="match status" value="1"/>
</dbReference>
<dbReference type="InterPro" id="IPR001077">
    <property type="entry name" value="COMT_C"/>
</dbReference>
<evidence type="ECO:0000313" key="6">
    <source>
        <dbReference type="EMBL" id="EPE28829.1"/>
    </source>
</evidence>
<dbReference type="PANTHER" id="PTHR43712">
    <property type="entry name" value="PUTATIVE (AFU_ORTHOLOGUE AFUA_4G14580)-RELATED"/>
    <property type="match status" value="1"/>
</dbReference>
<evidence type="ECO:0000256" key="2">
    <source>
        <dbReference type="ARBA" id="ARBA00022679"/>
    </source>
</evidence>
<dbReference type="InterPro" id="IPR016461">
    <property type="entry name" value="COMT-like"/>
</dbReference>
<gene>
    <name evidence="6" type="ORF">GLAREA_09950</name>
</gene>
<name>S3CV50_GLAL2</name>